<evidence type="ECO:0000313" key="3">
    <source>
        <dbReference type="Proteomes" id="UP000821853"/>
    </source>
</evidence>
<dbReference type="InterPro" id="IPR026082">
    <property type="entry name" value="ABCA"/>
</dbReference>
<proteinExistence type="predicted"/>
<name>A0A9J6FZ95_HAELO</name>
<dbReference type="PANTHER" id="PTHR19229:SF250">
    <property type="entry name" value="ABC TRANSPORTER DOMAIN-CONTAINING PROTEIN-RELATED"/>
    <property type="match status" value="1"/>
</dbReference>
<dbReference type="GO" id="GO:0005524">
    <property type="term" value="F:ATP binding"/>
    <property type="evidence" value="ECO:0007669"/>
    <property type="project" value="InterPro"/>
</dbReference>
<dbReference type="OrthoDB" id="6435757at2759"/>
<dbReference type="OMA" id="NARTNDQ"/>
<comment type="caution">
    <text evidence="2">The sequence shown here is derived from an EMBL/GenBank/DDBJ whole genome shotgun (WGS) entry which is preliminary data.</text>
</comment>
<feature type="domain" description="ABC transporter" evidence="1">
    <location>
        <begin position="27"/>
        <end position="135"/>
    </location>
</feature>
<dbReference type="VEuPathDB" id="VectorBase:HLOH_045881"/>
<dbReference type="GO" id="GO:0005319">
    <property type="term" value="F:lipid transporter activity"/>
    <property type="evidence" value="ECO:0007669"/>
    <property type="project" value="TreeGrafter"/>
</dbReference>
<accession>A0A9J6FZ95</accession>
<evidence type="ECO:0000259" key="1">
    <source>
        <dbReference type="Pfam" id="PF00005"/>
    </source>
</evidence>
<dbReference type="Pfam" id="PF00005">
    <property type="entry name" value="ABC_tran"/>
    <property type="match status" value="1"/>
</dbReference>
<dbReference type="EMBL" id="JABSTR010000004">
    <property type="protein sequence ID" value="KAH9367689.1"/>
    <property type="molecule type" value="Genomic_DNA"/>
</dbReference>
<keyword evidence="3" id="KW-1185">Reference proteome</keyword>
<gene>
    <name evidence="2" type="ORF">HPB48_012805</name>
</gene>
<dbReference type="GO" id="GO:0016020">
    <property type="term" value="C:membrane"/>
    <property type="evidence" value="ECO:0007669"/>
    <property type="project" value="InterPro"/>
</dbReference>
<dbReference type="Gene3D" id="3.40.50.300">
    <property type="entry name" value="P-loop containing nucleotide triphosphate hydrolases"/>
    <property type="match status" value="1"/>
</dbReference>
<dbReference type="GO" id="GO:0016887">
    <property type="term" value="F:ATP hydrolysis activity"/>
    <property type="evidence" value="ECO:0007669"/>
    <property type="project" value="InterPro"/>
</dbReference>
<dbReference type="PANTHER" id="PTHR19229">
    <property type="entry name" value="ATP-BINDING CASSETTE TRANSPORTER SUBFAMILY A ABCA"/>
    <property type="match status" value="1"/>
</dbReference>
<dbReference type="GO" id="GO:0140359">
    <property type="term" value="F:ABC-type transporter activity"/>
    <property type="evidence" value="ECO:0007669"/>
    <property type="project" value="InterPro"/>
</dbReference>
<dbReference type="AlphaFoldDB" id="A0A9J6FZ95"/>
<protein>
    <recommendedName>
        <fullName evidence="1">ABC transporter domain-containing protein</fullName>
    </recommendedName>
</protein>
<sequence>MALKPRNKTPLVVVGLNKEVGGVPVIRGLSFHVNPGESFAIVGLRGCGKTTLLSLLSGTLEPTSGTVVSGETSLDNVAEWQKRIGICPTHDSVLGRLTVRQTLRLYASIRGIQAADVEPLLEHVSLLLNLTQSIDMKVDACRRVRMRCRRLYAW</sequence>
<dbReference type="Proteomes" id="UP000821853">
    <property type="component" value="Chromosome 2"/>
</dbReference>
<organism evidence="2 3">
    <name type="scientific">Haemaphysalis longicornis</name>
    <name type="common">Bush tick</name>
    <dbReference type="NCBI Taxonomy" id="44386"/>
    <lineage>
        <taxon>Eukaryota</taxon>
        <taxon>Metazoa</taxon>
        <taxon>Ecdysozoa</taxon>
        <taxon>Arthropoda</taxon>
        <taxon>Chelicerata</taxon>
        <taxon>Arachnida</taxon>
        <taxon>Acari</taxon>
        <taxon>Parasitiformes</taxon>
        <taxon>Ixodida</taxon>
        <taxon>Ixodoidea</taxon>
        <taxon>Ixodidae</taxon>
        <taxon>Haemaphysalinae</taxon>
        <taxon>Haemaphysalis</taxon>
    </lineage>
</organism>
<reference evidence="2 3" key="1">
    <citation type="journal article" date="2020" name="Cell">
        <title>Large-Scale Comparative Analyses of Tick Genomes Elucidate Their Genetic Diversity and Vector Capacities.</title>
        <authorList>
            <consortium name="Tick Genome and Microbiome Consortium (TIGMIC)"/>
            <person name="Jia N."/>
            <person name="Wang J."/>
            <person name="Shi W."/>
            <person name="Du L."/>
            <person name="Sun Y."/>
            <person name="Zhan W."/>
            <person name="Jiang J.F."/>
            <person name="Wang Q."/>
            <person name="Zhang B."/>
            <person name="Ji P."/>
            <person name="Bell-Sakyi L."/>
            <person name="Cui X.M."/>
            <person name="Yuan T.T."/>
            <person name="Jiang B.G."/>
            <person name="Yang W.F."/>
            <person name="Lam T.T."/>
            <person name="Chang Q.C."/>
            <person name="Ding S.J."/>
            <person name="Wang X.J."/>
            <person name="Zhu J.G."/>
            <person name="Ruan X.D."/>
            <person name="Zhao L."/>
            <person name="Wei J.T."/>
            <person name="Ye R.Z."/>
            <person name="Que T.C."/>
            <person name="Du C.H."/>
            <person name="Zhou Y.H."/>
            <person name="Cheng J.X."/>
            <person name="Dai P.F."/>
            <person name="Guo W.B."/>
            <person name="Han X.H."/>
            <person name="Huang E.J."/>
            <person name="Li L.F."/>
            <person name="Wei W."/>
            <person name="Gao Y.C."/>
            <person name="Liu J.Z."/>
            <person name="Shao H.Z."/>
            <person name="Wang X."/>
            <person name="Wang C.C."/>
            <person name="Yang T.C."/>
            <person name="Huo Q.B."/>
            <person name="Li W."/>
            <person name="Chen H.Y."/>
            <person name="Chen S.E."/>
            <person name="Zhou L.G."/>
            <person name="Ni X.B."/>
            <person name="Tian J.H."/>
            <person name="Sheng Y."/>
            <person name="Liu T."/>
            <person name="Pan Y.S."/>
            <person name="Xia L.Y."/>
            <person name="Li J."/>
            <person name="Zhao F."/>
            <person name="Cao W.C."/>
        </authorList>
    </citation>
    <scope>NUCLEOTIDE SEQUENCE [LARGE SCALE GENOMIC DNA]</scope>
    <source>
        <strain evidence="2">HaeL-2018</strain>
    </source>
</reference>
<evidence type="ECO:0000313" key="2">
    <source>
        <dbReference type="EMBL" id="KAH9367689.1"/>
    </source>
</evidence>
<dbReference type="InterPro" id="IPR027417">
    <property type="entry name" value="P-loop_NTPase"/>
</dbReference>
<dbReference type="SUPFAM" id="SSF52540">
    <property type="entry name" value="P-loop containing nucleoside triphosphate hydrolases"/>
    <property type="match status" value="1"/>
</dbReference>
<dbReference type="InterPro" id="IPR003439">
    <property type="entry name" value="ABC_transporter-like_ATP-bd"/>
</dbReference>